<protein>
    <recommendedName>
        <fullName evidence="1">Glutamine amidotransferase domain-containing protein</fullName>
    </recommendedName>
</protein>
<dbReference type="Gene3D" id="3.40.50.880">
    <property type="match status" value="1"/>
</dbReference>
<dbReference type="InterPro" id="IPR017926">
    <property type="entry name" value="GATASE"/>
</dbReference>
<evidence type="ECO:0000313" key="2">
    <source>
        <dbReference type="EMBL" id="SVD33388.1"/>
    </source>
</evidence>
<proteinExistence type="predicted"/>
<dbReference type="InterPro" id="IPR029062">
    <property type="entry name" value="Class_I_gatase-like"/>
</dbReference>
<gene>
    <name evidence="2" type="ORF">METZ01_LOCUS386242</name>
</gene>
<dbReference type="EMBL" id="UINC01144090">
    <property type="protein sequence ID" value="SVD33388.1"/>
    <property type="molecule type" value="Genomic_DNA"/>
</dbReference>
<organism evidence="2">
    <name type="scientific">marine metagenome</name>
    <dbReference type="NCBI Taxonomy" id="408172"/>
    <lineage>
        <taxon>unclassified sequences</taxon>
        <taxon>metagenomes</taxon>
        <taxon>ecological metagenomes</taxon>
    </lineage>
</organism>
<feature type="domain" description="Glutamine amidotransferase" evidence="1">
    <location>
        <begin position="26"/>
        <end position="135"/>
    </location>
</feature>
<feature type="non-terminal residue" evidence="2">
    <location>
        <position position="1"/>
    </location>
</feature>
<dbReference type="Pfam" id="PF00117">
    <property type="entry name" value="GATase"/>
    <property type="match status" value="1"/>
</dbReference>
<dbReference type="PROSITE" id="PS51273">
    <property type="entry name" value="GATASE_TYPE_1"/>
    <property type="match status" value="1"/>
</dbReference>
<sequence length="148" mass="16627">LTGGGDVGLDIKTNPHHHQRDLVDTSLLRYASEHRFPVVGVCRGMQFLNRFEGGRLVETDDHVGVDHQISILATGESRIVNSYHRWAVDPAGLAASLKASAVDEWGYIESCSHRTLPWHAVMWHPERETQLHEEDHLLLSQLYGLASE</sequence>
<name>A0A382UI69_9ZZZZ</name>
<dbReference type="AlphaFoldDB" id="A0A382UI69"/>
<evidence type="ECO:0000259" key="1">
    <source>
        <dbReference type="Pfam" id="PF00117"/>
    </source>
</evidence>
<reference evidence="2" key="1">
    <citation type="submission" date="2018-05" db="EMBL/GenBank/DDBJ databases">
        <authorList>
            <person name="Lanie J.A."/>
            <person name="Ng W.-L."/>
            <person name="Kazmierczak K.M."/>
            <person name="Andrzejewski T.M."/>
            <person name="Davidsen T.M."/>
            <person name="Wayne K.J."/>
            <person name="Tettelin H."/>
            <person name="Glass J.I."/>
            <person name="Rusch D."/>
            <person name="Podicherti R."/>
            <person name="Tsui H.-C.T."/>
            <person name="Winkler M.E."/>
        </authorList>
    </citation>
    <scope>NUCLEOTIDE SEQUENCE</scope>
</reference>
<accession>A0A382UI69</accession>
<dbReference type="SUPFAM" id="SSF52317">
    <property type="entry name" value="Class I glutamine amidotransferase-like"/>
    <property type="match status" value="1"/>
</dbReference>